<dbReference type="GO" id="GO:0004222">
    <property type="term" value="F:metalloendopeptidase activity"/>
    <property type="evidence" value="ECO:0007669"/>
    <property type="project" value="InterPro"/>
</dbReference>
<dbReference type="GO" id="GO:0005886">
    <property type="term" value="C:plasma membrane"/>
    <property type="evidence" value="ECO:0007669"/>
    <property type="project" value="TreeGrafter"/>
</dbReference>
<keyword evidence="4" id="KW-0479">Metal-binding</keyword>
<dbReference type="GO" id="GO:0016485">
    <property type="term" value="P:protein processing"/>
    <property type="evidence" value="ECO:0007669"/>
    <property type="project" value="TreeGrafter"/>
</dbReference>
<dbReference type="InterPro" id="IPR018497">
    <property type="entry name" value="Peptidase_M13_C"/>
</dbReference>
<comment type="caution">
    <text evidence="10">The sequence shown here is derived from an EMBL/GenBank/DDBJ whole genome shotgun (WGS) entry which is preliminary data.</text>
</comment>
<keyword evidence="5" id="KW-0378">Hydrolase</keyword>
<evidence type="ECO:0000256" key="2">
    <source>
        <dbReference type="ARBA" id="ARBA00007357"/>
    </source>
</evidence>
<evidence type="ECO:0000259" key="9">
    <source>
        <dbReference type="Pfam" id="PF05649"/>
    </source>
</evidence>
<evidence type="ECO:0000256" key="7">
    <source>
        <dbReference type="ARBA" id="ARBA00023049"/>
    </source>
</evidence>
<dbReference type="Gene3D" id="3.40.390.10">
    <property type="entry name" value="Collagenase (Catalytic Domain)"/>
    <property type="match status" value="2"/>
</dbReference>
<evidence type="ECO:0000256" key="6">
    <source>
        <dbReference type="ARBA" id="ARBA00022833"/>
    </source>
</evidence>
<comment type="cofactor">
    <cofactor evidence="1">
        <name>Zn(2+)</name>
        <dbReference type="ChEBI" id="CHEBI:29105"/>
    </cofactor>
</comment>
<feature type="domain" description="Peptidase M13 C-terminal" evidence="8">
    <location>
        <begin position="411"/>
        <end position="494"/>
    </location>
</feature>
<dbReference type="PANTHER" id="PTHR11733:SF241">
    <property type="entry name" value="GH26575P-RELATED"/>
    <property type="match status" value="1"/>
</dbReference>
<evidence type="ECO:0000256" key="4">
    <source>
        <dbReference type="ARBA" id="ARBA00022723"/>
    </source>
</evidence>
<evidence type="ECO:0000256" key="3">
    <source>
        <dbReference type="ARBA" id="ARBA00022670"/>
    </source>
</evidence>
<dbReference type="Proteomes" id="UP000821853">
    <property type="component" value="Chromosome 3"/>
</dbReference>
<proteinExistence type="inferred from homology"/>
<dbReference type="InterPro" id="IPR024079">
    <property type="entry name" value="MetalloPept_cat_dom_sf"/>
</dbReference>
<keyword evidence="6" id="KW-0862">Zinc</keyword>
<keyword evidence="7" id="KW-0482">Metalloprotease</keyword>
<organism evidence="10 11">
    <name type="scientific">Haemaphysalis longicornis</name>
    <name type="common">Bush tick</name>
    <dbReference type="NCBI Taxonomy" id="44386"/>
    <lineage>
        <taxon>Eukaryota</taxon>
        <taxon>Metazoa</taxon>
        <taxon>Ecdysozoa</taxon>
        <taxon>Arthropoda</taxon>
        <taxon>Chelicerata</taxon>
        <taxon>Arachnida</taxon>
        <taxon>Acari</taxon>
        <taxon>Parasitiformes</taxon>
        <taxon>Ixodida</taxon>
        <taxon>Ixodoidea</taxon>
        <taxon>Ixodidae</taxon>
        <taxon>Haemaphysalinae</taxon>
        <taxon>Haemaphysalis</taxon>
    </lineage>
</organism>
<sequence>MKDIMNTKQDPCKDFHAFVCGNYKYPYGSMFTSIDSEMYDAMDRAIEDASIDQFSGTQTAAEKAGSLYMMCTSGRINEEPALQEFLRQVGLHPSSYGSGQVLDKVLLLFFRYNINTLLGLSLEEALQYNGQRTLAVSLWEDELSWFKTRKSRIGKLFYRNTLGFPKAEIVLAENEAAGRLTENVLRGLSAFSIDWLHALERFTPTVNQTGGRWTTLVEAHSGSLYRRENRVLVSLVAMEYFDKLYAALGNKNLCLLTAWALLRKLMPLTIPKLASSLNMGSVKSRCRDAVFDAMEVPLLSWYLFSAVPTNAVRQATRLATDIQFSILKEIEGSRWIDTDTRKVALDKIKSVSMHVGYPKNYGSSKAIDKVYAHYPGANGTFLFPWLTAMKMTMQTLMQNTTTLRFSVRNTNAFYSGHRNSVTMTAPILRNPLFSTTAPDALNYGALGAIVGHEIMHAFSKGPIYYNAEGKYSHWWTAHSMAGYNSRLQCLRRMHGISDQGSRLARGAFPQLPVYP</sequence>
<evidence type="ECO:0000256" key="1">
    <source>
        <dbReference type="ARBA" id="ARBA00001947"/>
    </source>
</evidence>
<comment type="similarity">
    <text evidence="2">Belongs to the peptidase M13 family.</text>
</comment>
<feature type="domain" description="Peptidase M13 N-terminal" evidence="9">
    <location>
        <begin position="203"/>
        <end position="358"/>
    </location>
</feature>
<dbReference type="PANTHER" id="PTHR11733">
    <property type="entry name" value="ZINC METALLOPROTEASE FAMILY M13 NEPRILYSIN-RELATED"/>
    <property type="match status" value="1"/>
</dbReference>
<dbReference type="VEuPathDB" id="VectorBase:HLOH_058420"/>
<name>A0A9J6G7A0_HAELO</name>
<dbReference type="InterPro" id="IPR008753">
    <property type="entry name" value="Peptidase_M13_N"/>
</dbReference>
<dbReference type="AlphaFoldDB" id="A0A9J6G7A0"/>
<evidence type="ECO:0000259" key="8">
    <source>
        <dbReference type="Pfam" id="PF01431"/>
    </source>
</evidence>
<dbReference type="InterPro" id="IPR042089">
    <property type="entry name" value="Peptidase_M13_dom_2"/>
</dbReference>
<dbReference type="PROSITE" id="PS51885">
    <property type="entry name" value="NEPRILYSIN"/>
    <property type="match status" value="1"/>
</dbReference>
<gene>
    <name evidence="10" type="ORF">HPB48_011616</name>
</gene>
<evidence type="ECO:0000313" key="10">
    <source>
        <dbReference type="EMBL" id="KAH9371314.1"/>
    </source>
</evidence>
<keyword evidence="11" id="KW-1185">Reference proteome</keyword>
<accession>A0A9J6G7A0</accession>
<dbReference type="Pfam" id="PF01431">
    <property type="entry name" value="Peptidase_M13"/>
    <property type="match status" value="1"/>
</dbReference>
<keyword evidence="3" id="KW-0645">Protease</keyword>
<protein>
    <recommendedName>
        <fullName evidence="12">Endothelin-converting enzyme</fullName>
    </recommendedName>
</protein>
<dbReference type="Pfam" id="PF05649">
    <property type="entry name" value="Peptidase_M13_N"/>
    <property type="match status" value="1"/>
</dbReference>
<dbReference type="InterPro" id="IPR000718">
    <property type="entry name" value="Peptidase_M13"/>
</dbReference>
<evidence type="ECO:0000313" key="11">
    <source>
        <dbReference type="Proteomes" id="UP000821853"/>
    </source>
</evidence>
<reference evidence="10 11" key="1">
    <citation type="journal article" date="2020" name="Cell">
        <title>Large-Scale Comparative Analyses of Tick Genomes Elucidate Their Genetic Diversity and Vector Capacities.</title>
        <authorList>
            <consortium name="Tick Genome and Microbiome Consortium (TIGMIC)"/>
            <person name="Jia N."/>
            <person name="Wang J."/>
            <person name="Shi W."/>
            <person name="Du L."/>
            <person name="Sun Y."/>
            <person name="Zhan W."/>
            <person name="Jiang J.F."/>
            <person name="Wang Q."/>
            <person name="Zhang B."/>
            <person name="Ji P."/>
            <person name="Bell-Sakyi L."/>
            <person name="Cui X.M."/>
            <person name="Yuan T.T."/>
            <person name="Jiang B.G."/>
            <person name="Yang W.F."/>
            <person name="Lam T.T."/>
            <person name="Chang Q.C."/>
            <person name="Ding S.J."/>
            <person name="Wang X.J."/>
            <person name="Zhu J.G."/>
            <person name="Ruan X.D."/>
            <person name="Zhao L."/>
            <person name="Wei J.T."/>
            <person name="Ye R.Z."/>
            <person name="Que T.C."/>
            <person name="Du C.H."/>
            <person name="Zhou Y.H."/>
            <person name="Cheng J.X."/>
            <person name="Dai P.F."/>
            <person name="Guo W.B."/>
            <person name="Han X.H."/>
            <person name="Huang E.J."/>
            <person name="Li L.F."/>
            <person name="Wei W."/>
            <person name="Gao Y.C."/>
            <person name="Liu J.Z."/>
            <person name="Shao H.Z."/>
            <person name="Wang X."/>
            <person name="Wang C.C."/>
            <person name="Yang T.C."/>
            <person name="Huo Q.B."/>
            <person name="Li W."/>
            <person name="Chen H.Y."/>
            <person name="Chen S.E."/>
            <person name="Zhou L.G."/>
            <person name="Ni X.B."/>
            <person name="Tian J.H."/>
            <person name="Sheng Y."/>
            <person name="Liu T."/>
            <person name="Pan Y.S."/>
            <person name="Xia L.Y."/>
            <person name="Li J."/>
            <person name="Zhao F."/>
            <person name="Cao W.C."/>
        </authorList>
    </citation>
    <scope>NUCLEOTIDE SEQUENCE [LARGE SCALE GENOMIC DNA]</scope>
    <source>
        <strain evidence="10">HaeL-2018</strain>
    </source>
</reference>
<dbReference type="EMBL" id="JABSTR010000005">
    <property type="protein sequence ID" value="KAH9371314.1"/>
    <property type="molecule type" value="Genomic_DNA"/>
</dbReference>
<dbReference type="OrthoDB" id="6502253at2759"/>
<dbReference type="SUPFAM" id="SSF55486">
    <property type="entry name" value="Metalloproteases ('zincins'), catalytic domain"/>
    <property type="match status" value="1"/>
</dbReference>
<evidence type="ECO:0008006" key="12">
    <source>
        <dbReference type="Google" id="ProtNLM"/>
    </source>
</evidence>
<dbReference type="PRINTS" id="PR00786">
    <property type="entry name" value="NEPRILYSIN"/>
</dbReference>
<dbReference type="GO" id="GO:0046872">
    <property type="term" value="F:metal ion binding"/>
    <property type="evidence" value="ECO:0007669"/>
    <property type="project" value="UniProtKB-KW"/>
</dbReference>
<evidence type="ECO:0000256" key="5">
    <source>
        <dbReference type="ARBA" id="ARBA00022801"/>
    </source>
</evidence>
<dbReference type="Gene3D" id="1.10.1380.10">
    <property type="entry name" value="Neutral endopeptidase , domain2"/>
    <property type="match status" value="2"/>
</dbReference>